<evidence type="ECO:0000256" key="2">
    <source>
        <dbReference type="SAM" id="Phobius"/>
    </source>
</evidence>
<dbReference type="Pfam" id="PF09786">
    <property type="entry name" value="CytochromB561_N"/>
    <property type="match status" value="1"/>
</dbReference>
<protein>
    <recommendedName>
        <fullName evidence="5">Transmembrane protein 209</fullName>
    </recommendedName>
</protein>
<dbReference type="PANTHER" id="PTHR21780">
    <property type="entry name" value="TRANSMEMBRANE PROTEIN 209"/>
    <property type="match status" value="1"/>
</dbReference>
<feature type="transmembrane region" description="Helical" evidence="2">
    <location>
        <begin position="103"/>
        <end position="124"/>
    </location>
</feature>
<feature type="region of interest" description="Disordered" evidence="1">
    <location>
        <begin position="321"/>
        <end position="340"/>
    </location>
</feature>
<evidence type="ECO:0000313" key="3">
    <source>
        <dbReference type="EMBL" id="KAK8728680.1"/>
    </source>
</evidence>
<reference evidence="3 4" key="1">
    <citation type="journal article" date="2024" name="BMC Genomics">
        <title>Genome assembly of redclaw crayfish (Cherax quadricarinatus) provides insights into its immune adaptation and hypoxia tolerance.</title>
        <authorList>
            <person name="Liu Z."/>
            <person name="Zheng J."/>
            <person name="Li H."/>
            <person name="Fang K."/>
            <person name="Wang S."/>
            <person name="He J."/>
            <person name="Zhou D."/>
            <person name="Weng S."/>
            <person name="Chi M."/>
            <person name="Gu Z."/>
            <person name="He J."/>
            <person name="Li F."/>
            <person name="Wang M."/>
        </authorList>
    </citation>
    <scope>NUCLEOTIDE SEQUENCE [LARGE SCALE GENOMIC DNA]</scope>
    <source>
        <strain evidence="3">ZL_2023a</strain>
    </source>
</reference>
<gene>
    <name evidence="3" type="ORF">OTU49_009089</name>
</gene>
<dbReference type="Proteomes" id="UP001445076">
    <property type="component" value="Unassembled WGS sequence"/>
</dbReference>
<keyword evidence="2" id="KW-0812">Transmembrane</keyword>
<dbReference type="InterPro" id="IPR019176">
    <property type="entry name" value="Cytochrome_B561-rel"/>
</dbReference>
<keyword evidence="2" id="KW-1133">Transmembrane helix</keyword>
<dbReference type="EMBL" id="JARKIK010000071">
    <property type="protein sequence ID" value="KAK8728680.1"/>
    <property type="molecule type" value="Genomic_DNA"/>
</dbReference>
<feature type="compositionally biased region" description="Polar residues" evidence="1">
    <location>
        <begin position="263"/>
        <end position="277"/>
    </location>
</feature>
<sequence>PGSVTSPSLRKLSSVQVILCVSVCYKPSTESSVNSPTLKQPLKLCVRVIMAQVSTLVQEVLSRKSAGQTIASCKKWAVFIILFIAVLVHDLKDGGNLSGRSKLWWWTCLVLCVIATVILVKLILSYIINFFTLNAIEVNDKQRSLFSINETDVGFKPATPKKLNSTPVVDKSVSLSSLFNATLRGSSPMSPPAAVSPVNMSTASWSNLSYQGSPSLQSPGSSATSPGLNFSMSSNSSGSATANSWAFHCNQLSLLNSSYNVMTSPQQHSFSPSQLSESLLGHRVGSNTGSPVSPNVYGSPITDEAGLHNYLQQHKEREKLRQISQETNSEDSKSDDSKASTLCSSSVSKIWRKRNVTPEQLFQFTENLRIWMSTNLLVPLVQDIDSTNKALRAAAPEIQIGCVGVDKLKKTAQNISGLKQLADVVPFLDVTIHQDYLVHRLRELSAGGAISAYRWNGGSSTFNGKPWKEEYPTDTAILLHLFAMYMDRQLPPDIQQPEGRMFSSTHVIKAPEKPVKPTTRPLLYFSQINPPHVKVVLPPDEECEVGSGRNNFTHALLLFVHHVTHQQHSRIANINLTMSGVNLSWVVRSS</sequence>
<keyword evidence="2" id="KW-0472">Membrane</keyword>
<evidence type="ECO:0008006" key="5">
    <source>
        <dbReference type="Google" id="ProtNLM"/>
    </source>
</evidence>
<dbReference type="GO" id="GO:0016020">
    <property type="term" value="C:membrane"/>
    <property type="evidence" value="ECO:0007669"/>
    <property type="project" value="TreeGrafter"/>
</dbReference>
<evidence type="ECO:0000256" key="1">
    <source>
        <dbReference type="SAM" id="MobiDB-lite"/>
    </source>
</evidence>
<name>A0AAW0WN35_CHEQU</name>
<evidence type="ECO:0000313" key="4">
    <source>
        <dbReference type="Proteomes" id="UP001445076"/>
    </source>
</evidence>
<accession>A0AAW0WN35</accession>
<comment type="caution">
    <text evidence="3">The sequence shown here is derived from an EMBL/GenBank/DDBJ whole genome shotgun (WGS) entry which is preliminary data.</text>
</comment>
<feature type="region of interest" description="Disordered" evidence="1">
    <location>
        <begin position="263"/>
        <end position="299"/>
    </location>
</feature>
<organism evidence="3 4">
    <name type="scientific">Cherax quadricarinatus</name>
    <name type="common">Australian red claw crayfish</name>
    <dbReference type="NCBI Taxonomy" id="27406"/>
    <lineage>
        <taxon>Eukaryota</taxon>
        <taxon>Metazoa</taxon>
        <taxon>Ecdysozoa</taxon>
        <taxon>Arthropoda</taxon>
        <taxon>Crustacea</taxon>
        <taxon>Multicrustacea</taxon>
        <taxon>Malacostraca</taxon>
        <taxon>Eumalacostraca</taxon>
        <taxon>Eucarida</taxon>
        <taxon>Decapoda</taxon>
        <taxon>Pleocyemata</taxon>
        <taxon>Astacidea</taxon>
        <taxon>Parastacoidea</taxon>
        <taxon>Parastacidae</taxon>
        <taxon>Cherax</taxon>
    </lineage>
</organism>
<proteinExistence type="predicted"/>
<feature type="non-terminal residue" evidence="3">
    <location>
        <position position="1"/>
    </location>
</feature>
<dbReference type="PANTHER" id="PTHR21780:SF0">
    <property type="entry name" value="TRANSMEMBRANE PROTEIN 209"/>
    <property type="match status" value="1"/>
</dbReference>
<dbReference type="AlphaFoldDB" id="A0AAW0WN35"/>
<feature type="transmembrane region" description="Helical" evidence="2">
    <location>
        <begin position="73"/>
        <end position="91"/>
    </location>
</feature>
<keyword evidence="4" id="KW-1185">Reference proteome</keyword>